<dbReference type="EMBL" id="CM056783">
    <property type="protein sequence ID" value="KAJ8727280.1"/>
    <property type="molecule type" value="Genomic_DNA"/>
</dbReference>
<evidence type="ECO:0000313" key="1">
    <source>
        <dbReference type="EMBL" id="KAJ8727280.1"/>
    </source>
</evidence>
<reference evidence="1" key="1">
    <citation type="submission" date="2023-03" db="EMBL/GenBank/DDBJ databases">
        <title>Chromosome-level genomes of two armyworms, Mythimna separata and Mythimna loreyi, provide insights into the biosynthesis and reception of sex pheromones.</title>
        <authorList>
            <person name="Zhao H."/>
        </authorList>
    </citation>
    <scope>NUCLEOTIDE SEQUENCE</scope>
    <source>
        <strain evidence="1">BeijingLab</strain>
    </source>
</reference>
<organism evidence="1 2">
    <name type="scientific">Mythimna loreyi</name>
    <dbReference type="NCBI Taxonomy" id="667449"/>
    <lineage>
        <taxon>Eukaryota</taxon>
        <taxon>Metazoa</taxon>
        <taxon>Ecdysozoa</taxon>
        <taxon>Arthropoda</taxon>
        <taxon>Hexapoda</taxon>
        <taxon>Insecta</taxon>
        <taxon>Pterygota</taxon>
        <taxon>Neoptera</taxon>
        <taxon>Endopterygota</taxon>
        <taxon>Lepidoptera</taxon>
        <taxon>Glossata</taxon>
        <taxon>Ditrysia</taxon>
        <taxon>Noctuoidea</taxon>
        <taxon>Noctuidae</taxon>
        <taxon>Noctuinae</taxon>
        <taxon>Hadenini</taxon>
        <taxon>Mythimna</taxon>
    </lineage>
</organism>
<sequence>MSSDGSDTERSQRSQRSRRPSKCARVSTDVENPSMELCRVGVRIPPFWPEKPNIWFCQVEGQFKLARITDDATKFYHVLAQLDREHSEEVEDIITSPPPTGKYDKLKAELIKRLSVSKEKKAKQLLQSEELGDRKPSQFLRHLQHLAGPTMPDDFLRTIWTSRLPSNLQTVLASQMGLTLTELADLADRVHDIAPASPHVAAASTSRTDSPKDMMSLIMELTRKVDALTTERHSRSRPRTRQTSGHRSRTPSRRSQSNYRKFPICWYHHKFGSQAKKCVRPCDYTAGNERGSR</sequence>
<proteinExistence type="predicted"/>
<dbReference type="Proteomes" id="UP001231649">
    <property type="component" value="Chromosome 7"/>
</dbReference>
<accession>A0ACC2QWB3</accession>
<name>A0ACC2QWB3_9NEOP</name>
<gene>
    <name evidence="1" type="ORF">PYW08_015677</name>
</gene>
<evidence type="ECO:0000313" key="2">
    <source>
        <dbReference type="Proteomes" id="UP001231649"/>
    </source>
</evidence>
<comment type="caution">
    <text evidence="1">The sequence shown here is derived from an EMBL/GenBank/DDBJ whole genome shotgun (WGS) entry which is preliminary data.</text>
</comment>
<protein>
    <submittedName>
        <fullName evidence="1">Uncharacterized protein</fullName>
    </submittedName>
</protein>
<keyword evidence="2" id="KW-1185">Reference proteome</keyword>